<keyword evidence="4" id="KW-1185">Reference proteome</keyword>
<protein>
    <recommendedName>
        <fullName evidence="1">diguanylate cyclase</fullName>
        <ecNumber evidence="1">2.7.7.65</ecNumber>
    </recommendedName>
</protein>
<dbReference type="InterPro" id="IPR043128">
    <property type="entry name" value="Rev_trsase/Diguanyl_cyclase"/>
</dbReference>
<accession>A0A1I1MDF1</accession>
<gene>
    <name evidence="3" type="ORF">SAMN02745724_02672</name>
</gene>
<dbReference type="PANTHER" id="PTHR45138">
    <property type="entry name" value="REGULATORY COMPONENTS OF SENSORY TRANSDUCTION SYSTEM"/>
    <property type="match status" value="1"/>
</dbReference>
<dbReference type="InterPro" id="IPR029787">
    <property type="entry name" value="Nucleotide_cyclase"/>
</dbReference>
<sequence length="335" mass="38210">MKYHDSMASAQDKMTKLCLFLEQHKLAPHPINYHVAYAYITADNIELNKEIDHAISHNQKLDDFIIENLYQSHLSQQQKSQEVLIQSVTQVVNKIETETTEGHQAINQYIANLDSSLLSLNENNLTQSRQVISTLIDASYKLKTSQLKLQDNLLQAQAETKKTKQKLLILKQTNHTDPLTGLFKQNYMLEQAQIWIEEQKSLCAINININDFSQFIQKYGHVISDVVLNKIANKVKSYVLESGLPVRTRNEEFLIILPDIELETVNEIAEKMRTGVEKLRFVSSRTGRRLPTITISMGIAEISPKESIIDLTRKVTSASSQAIESNQSVVIRYLD</sequence>
<dbReference type="GO" id="GO:1902201">
    <property type="term" value="P:negative regulation of bacterial-type flagellum-dependent cell motility"/>
    <property type="evidence" value="ECO:0007669"/>
    <property type="project" value="TreeGrafter"/>
</dbReference>
<organism evidence="3 4">
    <name type="scientific">Pseudoalteromonas denitrificans DSM 6059</name>
    <dbReference type="NCBI Taxonomy" id="1123010"/>
    <lineage>
        <taxon>Bacteria</taxon>
        <taxon>Pseudomonadati</taxon>
        <taxon>Pseudomonadota</taxon>
        <taxon>Gammaproteobacteria</taxon>
        <taxon>Alteromonadales</taxon>
        <taxon>Pseudoalteromonadaceae</taxon>
        <taxon>Pseudoalteromonas</taxon>
    </lineage>
</organism>
<dbReference type="GO" id="GO:0043709">
    <property type="term" value="P:cell adhesion involved in single-species biofilm formation"/>
    <property type="evidence" value="ECO:0007669"/>
    <property type="project" value="TreeGrafter"/>
</dbReference>
<reference evidence="3 4" key="1">
    <citation type="submission" date="2016-10" db="EMBL/GenBank/DDBJ databases">
        <authorList>
            <person name="de Groot N.N."/>
        </authorList>
    </citation>
    <scope>NUCLEOTIDE SEQUENCE [LARGE SCALE GENOMIC DNA]</scope>
    <source>
        <strain evidence="3 4">DSM 6059</strain>
    </source>
</reference>
<dbReference type="PANTHER" id="PTHR45138:SF2">
    <property type="entry name" value="DIGUANYLATE CYCLASE VDCA"/>
    <property type="match status" value="1"/>
</dbReference>
<dbReference type="OrthoDB" id="9812260at2"/>
<name>A0A1I1MDF1_9GAMM</name>
<dbReference type="EMBL" id="FOLO01000019">
    <property type="protein sequence ID" value="SFC83394.1"/>
    <property type="molecule type" value="Genomic_DNA"/>
</dbReference>
<dbReference type="AlphaFoldDB" id="A0A1I1MDF1"/>
<evidence type="ECO:0000256" key="1">
    <source>
        <dbReference type="ARBA" id="ARBA00012528"/>
    </source>
</evidence>
<dbReference type="SMART" id="SM00267">
    <property type="entry name" value="GGDEF"/>
    <property type="match status" value="1"/>
</dbReference>
<dbReference type="EC" id="2.7.7.65" evidence="1"/>
<evidence type="ECO:0000313" key="4">
    <source>
        <dbReference type="Proteomes" id="UP000198862"/>
    </source>
</evidence>
<evidence type="ECO:0000259" key="2">
    <source>
        <dbReference type="PROSITE" id="PS50887"/>
    </source>
</evidence>
<dbReference type="CDD" id="cd01949">
    <property type="entry name" value="GGDEF"/>
    <property type="match status" value="1"/>
</dbReference>
<feature type="domain" description="GGDEF" evidence="2">
    <location>
        <begin position="200"/>
        <end position="335"/>
    </location>
</feature>
<evidence type="ECO:0000313" key="3">
    <source>
        <dbReference type="EMBL" id="SFC83394.1"/>
    </source>
</evidence>
<dbReference type="STRING" id="1123010.SAMN02745724_02672"/>
<dbReference type="RefSeq" id="WP_091984651.1">
    <property type="nucleotide sequence ID" value="NZ_FOLO01000019.1"/>
</dbReference>
<dbReference type="Pfam" id="PF00990">
    <property type="entry name" value="GGDEF"/>
    <property type="match status" value="1"/>
</dbReference>
<dbReference type="PROSITE" id="PS50887">
    <property type="entry name" value="GGDEF"/>
    <property type="match status" value="1"/>
</dbReference>
<dbReference type="SUPFAM" id="SSF55073">
    <property type="entry name" value="Nucleotide cyclase"/>
    <property type="match status" value="1"/>
</dbReference>
<dbReference type="InterPro" id="IPR050469">
    <property type="entry name" value="Diguanylate_Cyclase"/>
</dbReference>
<dbReference type="Gene3D" id="3.30.70.270">
    <property type="match status" value="1"/>
</dbReference>
<dbReference type="GO" id="GO:0005886">
    <property type="term" value="C:plasma membrane"/>
    <property type="evidence" value="ECO:0007669"/>
    <property type="project" value="TreeGrafter"/>
</dbReference>
<dbReference type="NCBIfam" id="TIGR00254">
    <property type="entry name" value="GGDEF"/>
    <property type="match status" value="1"/>
</dbReference>
<dbReference type="InterPro" id="IPR000160">
    <property type="entry name" value="GGDEF_dom"/>
</dbReference>
<dbReference type="Proteomes" id="UP000198862">
    <property type="component" value="Unassembled WGS sequence"/>
</dbReference>
<dbReference type="GO" id="GO:0052621">
    <property type="term" value="F:diguanylate cyclase activity"/>
    <property type="evidence" value="ECO:0007669"/>
    <property type="project" value="UniProtKB-EC"/>
</dbReference>
<proteinExistence type="predicted"/>